<name>A0ABY4W8N1_9PROT</name>
<feature type="chain" id="PRO_5046761273" evidence="1">
    <location>
        <begin position="31"/>
        <end position="345"/>
    </location>
</feature>
<dbReference type="InterPro" id="IPR011852">
    <property type="entry name" value="TRAP_TAXI"/>
</dbReference>
<dbReference type="RefSeq" id="WP_251936306.1">
    <property type="nucleotide sequence ID" value="NZ_CP098747.1"/>
</dbReference>
<accession>A0ABY4W8N1</accession>
<protein>
    <submittedName>
        <fullName evidence="2">TAXI family TRAP transporter solute-binding subunit</fullName>
    </submittedName>
</protein>
<dbReference type="NCBIfam" id="TIGR02122">
    <property type="entry name" value="TRAP_TAXI"/>
    <property type="match status" value="1"/>
</dbReference>
<dbReference type="Pfam" id="PF16868">
    <property type="entry name" value="NMT1_3"/>
    <property type="match status" value="1"/>
</dbReference>
<keyword evidence="1" id="KW-0732">Signal</keyword>
<reference evidence="2" key="1">
    <citation type="submission" date="2022-06" db="EMBL/GenBank/DDBJ databases">
        <title>Sneathiella actinostolidae sp. nov., isolated from a sea anemonein the Western Pacific Ocean.</title>
        <authorList>
            <person name="Wei M.J."/>
        </authorList>
    </citation>
    <scope>NUCLEOTIDE SEQUENCE</scope>
    <source>
        <strain evidence="2">PHK-P5</strain>
    </source>
</reference>
<sequence length="345" mass="37395">MKNAKKYIGFAKSMAVGFGLVLGMSQVAGAQDNFKMASLGAASPSTTFSITLIELLKKNNGYKVQLSTGAPATRQAVDAAKRELDLYVTAVSINHFMKNGLRMYKKMEDAPELFANLRGILNYPLGAYHGIVWADSGIKSLADIKGKKVFTGPPSGAARTVVGQIIKGSTGYEAKTDYDAINLDWSSAAQAFQDRQVDVYFVPTSIPNAQIEQIAVLGEFRVLGIPDSALESEEMKRASSLPGRSFVMLSSDQYPNMANEGSVRLLNTTVGLGANKWMSEEDAYNITKTALTHNSELAAAAAWMKVITPQTALEQMNMPLHMGAYKYYKEVGIDVPDEIVPPEAK</sequence>
<dbReference type="Proteomes" id="UP001056291">
    <property type="component" value="Chromosome"/>
</dbReference>
<organism evidence="2 3">
    <name type="scientific">Sneathiella marina</name>
    <dbReference type="NCBI Taxonomy" id="2950108"/>
    <lineage>
        <taxon>Bacteria</taxon>
        <taxon>Pseudomonadati</taxon>
        <taxon>Pseudomonadota</taxon>
        <taxon>Alphaproteobacteria</taxon>
        <taxon>Sneathiellales</taxon>
        <taxon>Sneathiellaceae</taxon>
        <taxon>Sneathiella</taxon>
    </lineage>
</organism>
<evidence type="ECO:0000256" key="1">
    <source>
        <dbReference type="SAM" id="SignalP"/>
    </source>
</evidence>
<gene>
    <name evidence="2" type="ORF">NBZ79_05865</name>
</gene>
<dbReference type="EMBL" id="CP098747">
    <property type="protein sequence ID" value="USG62498.1"/>
    <property type="molecule type" value="Genomic_DNA"/>
</dbReference>
<proteinExistence type="predicted"/>
<evidence type="ECO:0000313" key="2">
    <source>
        <dbReference type="EMBL" id="USG62498.1"/>
    </source>
</evidence>
<dbReference type="PANTHER" id="PTHR42941:SF1">
    <property type="entry name" value="SLL1037 PROTEIN"/>
    <property type="match status" value="1"/>
</dbReference>
<dbReference type="SUPFAM" id="SSF53850">
    <property type="entry name" value="Periplasmic binding protein-like II"/>
    <property type="match status" value="1"/>
</dbReference>
<feature type="signal peptide" evidence="1">
    <location>
        <begin position="1"/>
        <end position="30"/>
    </location>
</feature>
<dbReference type="Gene3D" id="3.40.190.10">
    <property type="entry name" value="Periplasmic binding protein-like II"/>
    <property type="match status" value="2"/>
</dbReference>
<evidence type="ECO:0000313" key="3">
    <source>
        <dbReference type="Proteomes" id="UP001056291"/>
    </source>
</evidence>
<dbReference type="PANTHER" id="PTHR42941">
    <property type="entry name" value="SLL1037 PROTEIN"/>
    <property type="match status" value="1"/>
</dbReference>
<keyword evidence="3" id="KW-1185">Reference proteome</keyword>